<evidence type="ECO:0000256" key="11">
    <source>
        <dbReference type="RuleBase" id="RU361226"/>
    </source>
</evidence>
<name>A0A061JB36_TRYRA</name>
<keyword evidence="4" id="KW-0812">Transmembrane</keyword>
<keyword evidence="7 11" id="KW-0560">Oxidoreductase</keyword>
<dbReference type="AlphaFoldDB" id="A0A061JB36"/>
<dbReference type="Pfam" id="PF00970">
    <property type="entry name" value="FAD_binding_6"/>
    <property type="match status" value="1"/>
</dbReference>
<keyword evidence="5 10" id="KW-0274">FAD</keyword>
<dbReference type="GO" id="GO:0016020">
    <property type="term" value="C:membrane"/>
    <property type="evidence" value="ECO:0007669"/>
    <property type="project" value="UniProtKB-SubCell"/>
</dbReference>
<dbReference type="PANTHER" id="PTHR19370">
    <property type="entry name" value="NADH-CYTOCHROME B5 REDUCTASE"/>
    <property type="match status" value="1"/>
</dbReference>
<dbReference type="InterPro" id="IPR017927">
    <property type="entry name" value="FAD-bd_FR_type"/>
</dbReference>
<organism evidence="14 15">
    <name type="scientific">Trypanosoma rangeli SC58</name>
    <dbReference type="NCBI Taxonomy" id="429131"/>
    <lineage>
        <taxon>Eukaryota</taxon>
        <taxon>Discoba</taxon>
        <taxon>Euglenozoa</taxon>
        <taxon>Kinetoplastea</taxon>
        <taxon>Metakinetoplastina</taxon>
        <taxon>Trypanosomatida</taxon>
        <taxon>Trypanosomatidae</taxon>
        <taxon>Trypanosoma</taxon>
        <taxon>Herpetosoma</taxon>
    </lineage>
</organism>
<evidence type="ECO:0000256" key="10">
    <source>
        <dbReference type="PIRSR" id="PIRSR601834-1"/>
    </source>
</evidence>
<dbReference type="InterPro" id="IPR017938">
    <property type="entry name" value="Riboflavin_synthase-like_b-brl"/>
</dbReference>
<keyword evidence="12" id="KW-0732">Signal</keyword>
<evidence type="ECO:0000256" key="8">
    <source>
        <dbReference type="ARBA" id="ARBA00023027"/>
    </source>
</evidence>
<evidence type="ECO:0000256" key="2">
    <source>
        <dbReference type="ARBA" id="ARBA00004370"/>
    </source>
</evidence>
<feature type="binding site" evidence="10">
    <location>
        <position position="94"/>
    </location>
    <ligand>
        <name>FAD</name>
        <dbReference type="ChEBI" id="CHEBI:57692"/>
    </ligand>
</feature>
<protein>
    <recommendedName>
        <fullName evidence="11">NADH-cytochrome b5 reductase</fullName>
        <ecNumber evidence="11">1.6.2.2</ecNumber>
    </recommendedName>
</protein>
<keyword evidence="8 11" id="KW-0520">NAD</keyword>
<keyword evidence="3 10" id="KW-0285">Flavoprotein</keyword>
<comment type="caution">
    <text evidence="14">The sequence shown here is derived from an EMBL/GenBank/DDBJ whole genome shotgun (WGS) entry which is preliminary data.</text>
</comment>
<evidence type="ECO:0000313" key="15">
    <source>
        <dbReference type="Proteomes" id="UP000031737"/>
    </source>
</evidence>
<comment type="catalytic activity">
    <reaction evidence="11">
        <text>2 Fe(III)-[cytochrome b5] + NADH = 2 Fe(II)-[cytochrome b5] + NAD(+) + H(+)</text>
        <dbReference type="Rhea" id="RHEA:46680"/>
        <dbReference type="Rhea" id="RHEA-COMP:10438"/>
        <dbReference type="Rhea" id="RHEA-COMP:10439"/>
        <dbReference type="ChEBI" id="CHEBI:15378"/>
        <dbReference type="ChEBI" id="CHEBI:29033"/>
        <dbReference type="ChEBI" id="CHEBI:29034"/>
        <dbReference type="ChEBI" id="CHEBI:57540"/>
        <dbReference type="ChEBI" id="CHEBI:57945"/>
        <dbReference type="EC" id="1.6.2.2"/>
    </reaction>
</comment>
<feature type="signal peptide" evidence="12">
    <location>
        <begin position="1"/>
        <end position="21"/>
    </location>
</feature>
<feature type="domain" description="FAD-binding FR-type" evidence="13">
    <location>
        <begin position="37"/>
        <end position="163"/>
    </location>
</feature>
<dbReference type="Gene3D" id="3.40.50.80">
    <property type="entry name" value="Nucleotide-binding domain of ferredoxin-NADP reductase (FNR) module"/>
    <property type="match status" value="1"/>
</dbReference>
<accession>A0A061JB36</accession>
<evidence type="ECO:0000256" key="6">
    <source>
        <dbReference type="ARBA" id="ARBA00022989"/>
    </source>
</evidence>
<dbReference type="PROSITE" id="PS51384">
    <property type="entry name" value="FAD_FR"/>
    <property type="match status" value="1"/>
</dbReference>
<evidence type="ECO:0000256" key="3">
    <source>
        <dbReference type="ARBA" id="ARBA00022630"/>
    </source>
</evidence>
<dbReference type="Proteomes" id="UP000031737">
    <property type="component" value="Unassembled WGS sequence"/>
</dbReference>
<reference evidence="14 15" key="1">
    <citation type="submission" date="2013-07" db="EMBL/GenBank/DDBJ databases">
        <authorList>
            <person name="Stoco P.H."/>
            <person name="Wagner G."/>
            <person name="Gerber A."/>
            <person name="Zaha A."/>
            <person name="Thompson C."/>
            <person name="Bartholomeu D.C."/>
            <person name="Luckemeyer D.D."/>
            <person name="Bahia D."/>
            <person name="Loreto E."/>
            <person name="Prestes E.B."/>
            <person name="Lima F.M."/>
            <person name="Rodrigues-Luiz G."/>
            <person name="Vallejo G.A."/>
            <person name="Filho J.F."/>
            <person name="Monteiro K.M."/>
            <person name="Tyler K.M."/>
            <person name="de Almeida L.G."/>
            <person name="Ortiz M.F."/>
            <person name="Siervo M.A."/>
            <person name="de Moraes M.H."/>
            <person name="Cunha O.L."/>
            <person name="Mendonca-Neto R."/>
            <person name="Silva R."/>
            <person name="Teixeira S.M."/>
            <person name="Murta S.M."/>
            <person name="Sincero T.C."/>
            <person name="Mendes T.A."/>
            <person name="Urmenyi T.P."/>
            <person name="Silva V.G."/>
            <person name="da Rocha W.D."/>
            <person name="Andersson B."/>
            <person name="Romanha A.J."/>
            <person name="Steindel M."/>
            <person name="de Vasconcelos A.T."/>
            <person name="Grisard E.C."/>
        </authorList>
    </citation>
    <scope>NUCLEOTIDE SEQUENCE [LARGE SCALE GENOMIC DNA]</scope>
    <source>
        <strain evidence="14 15">SC58</strain>
    </source>
</reference>
<evidence type="ECO:0000256" key="4">
    <source>
        <dbReference type="ARBA" id="ARBA00022692"/>
    </source>
</evidence>
<evidence type="ECO:0000313" key="14">
    <source>
        <dbReference type="EMBL" id="ESL12099.1"/>
    </source>
</evidence>
<feature type="binding site" evidence="10">
    <location>
        <position position="109"/>
    </location>
    <ligand>
        <name>FAD</name>
        <dbReference type="ChEBI" id="CHEBI:57692"/>
    </ligand>
</feature>
<dbReference type="InterPro" id="IPR001834">
    <property type="entry name" value="CBR-like"/>
</dbReference>
<dbReference type="InterPro" id="IPR001709">
    <property type="entry name" value="Flavoprot_Pyr_Nucl_cyt_Rdtase"/>
</dbReference>
<evidence type="ECO:0000256" key="7">
    <source>
        <dbReference type="ARBA" id="ARBA00023002"/>
    </source>
</evidence>
<sequence>MKFLAFGAAALVGAALQSYTATPTRVAQCAKEGAFETKFRPYVLGEVINLAEDVAIFRFLLPKPDMEFDLVPCSTLQACYKQGTNIVDQPMRFYTPITRNGTKGYFDLLVRKQMRGRFTECLFSMNVGDSLLFRVVQYKLRYKKNAWEKVGMIGGGTGLCPLLQFLNASLDTPGDTTQLSLLFANRSENRILLKGLLDKLARENSHRLKVYYTVDALQDEDAAYTGFIGYITEEMLRQTMPEPSLKNLLLLCGPDGMMAKLAGLPPAVLKAMSGGMAYQPTGTVLSNLADVEGILGRMGYTKDMVYRF</sequence>
<dbReference type="Pfam" id="PF00175">
    <property type="entry name" value="NAD_binding_1"/>
    <property type="match status" value="1"/>
</dbReference>
<dbReference type="VEuPathDB" id="TriTrypDB:TRSC58_00139"/>
<feature type="binding site" evidence="10">
    <location>
        <position position="92"/>
    </location>
    <ligand>
        <name>FAD</name>
        <dbReference type="ChEBI" id="CHEBI:57692"/>
    </ligand>
</feature>
<evidence type="ECO:0000256" key="5">
    <source>
        <dbReference type="ARBA" id="ARBA00022827"/>
    </source>
</evidence>
<dbReference type="SUPFAM" id="SSF63380">
    <property type="entry name" value="Riboflavin synthase domain-like"/>
    <property type="match status" value="1"/>
</dbReference>
<evidence type="ECO:0000256" key="12">
    <source>
        <dbReference type="SAM" id="SignalP"/>
    </source>
</evidence>
<feature type="chain" id="PRO_5001601753" description="NADH-cytochrome b5 reductase" evidence="12">
    <location>
        <begin position="22"/>
        <end position="308"/>
    </location>
</feature>
<dbReference type="OrthoDB" id="432685at2759"/>
<evidence type="ECO:0000259" key="13">
    <source>
        <dbReference type="PROSITE" id="PS51384"/>
    </source>
</evidence>
<keyword evidence="6" id="KW-1133">Transmembrane helix</keyword>
<dbReference type="PRINTS" id="PR00406">
    <property type="entry name" value="CYTB5RDTASE"/>
</dbReference>
<dbReference type="EC" id="1.6.2.2" evidence="11"/>
<comment type="subcellular location">
    <subcellularLocation>
        <location evidence="2">Membrane</location>
    </subcellularLocation>
</comment>
<proteinExistence type="inferred from homology"/>
<dbReference type="SUPFAM" id="SSF52343">
    <property type="entry name" value="Ferredoxin reductase-like, C-terminal NADP-linked domain"/>
    <property type="match status" value="1"/>
</dbReference>
<keyword evidence="15" id="KW-1185">Reference proteome</keyword>
<keyword evidence="9" id="KW-0472">Membrane</keyword>
<dbReference type="CDD" id="cd06183">
    <property type="entry name" value="cyt_b5_reduct_like"/>
    <property type="match status" value="1"/>
</dbReference>
<dbReference type="Gene3D" id="2.40.30.10">
    <property type="entry name" value="Translation factors"/>
    <property type="match status" value="1"/>
</dbReference>
<dbReference type="PRINTS" id="PR00371">
    <property type="entry name" value="FPNCR"/>
</dbReference>
<dbReference type="EMBL" id="AUPL01000139">
    <property type="protein sequence ID" value="ESL12099.1"/>
    <property type="molecule type" value="Genomic_DNA"/>
</dbReference>
<dbReference type="InterPro" id="IPR008333">
    <property type="entry name" value="Cbr1-like_FAD-bd_dom"/>
</dbReference>
<comment type="similarity">
    <text evidence="11">Belongs to the flavoprotein pyridine nucleotide cytochrome reductase family.</text>
</comment>
<dbReference type="PANTHER" id="PTHR19370:SF79">
    <property type="entry name" value="NADH-CYTOCHROME B5 REDUCTASE"/>
    <property type="match status" value="1"/>
</dbReference>
<dbReference type="InterPro" id="IPR001433">
    <property type="entry name" value="OxRdtase_FAD/NAD-bd"/>
</dbReference>
<dbReference type="InterPro" id="IPR039261">
    <property type="entry name" value="FNR_nucleotide-bd"/>
</dbReference>
<dbReference type="FunFam" id="2.40.30.10:FF:000069">
    <property type="entry name" value="NADH-cytochrome b5 reductase"/>
    <property type="match status" value="1"/>
</dbReference>
<dbReference type="GO" id="GO:0090524">
    <property type="term" value="F:cytochrome-b5 reductase activity, acting on NADH"/>
    <property type="evidence" value="ECO:0007669"/>
    <property type="project" value="UniProtKB-EC"/>
</dbReference>
<evidence type="ECO:0000256" key="9">
    <source>
        <dbReference type="ARBA" id="ARBA00023136"/>
    </source>
</evidence>
<comment type="cofactor">
    <cofactor evidence="1 10 11">
        <name>FAD</name>
        <dbReference type="ChEBI" id="CHEBI:57692"/>
    </cofactor>
</comment>
<gene>
    <name evidence="14" type="ORF">TRSC58_00139</name>
</gene>
<evidence type="ECO:0000256" key="1">
    <source>
        <dbReference type="ARBA" id="ARBA00001974"/>
    </source>
</evidence>